<gene>
    <name evidence="3" type="ORF">EC973_001037</name>
</gene>
<dbReference type="PANTHER" id="PTHR35519">
    <property type="entry name" value="MEMBRANE PROTEINS"/>
    <property type="match status" value="1"/>
</dbReference>
<dbReference type="PANTHER" id="PTHR35519:SF2">
    <property type="entry name" value="PH DOMAIN PROTEIN"/>
    <property type="match status" value="1"/>
</dbReference>
<accession>A0A8H7BWU6</accession>
<comment type="caution">
    <text evidence="3">The sequence shown here is derived from an EMBL/GenBank/DDBJ whole genome shotgun (WGS) entry which is preliminary data.</text>
</comment>
<keyword evidence="4" id="KW-1185">Reference proteome</keyword>
<name>A0A8H7BWU6_9FUNG</name>
<evidence type="ECO:0000313" key="3">
    <source>
        <dbReference type="EMBL" id="KAF7730991.1"/>
    </source>
</evidence>
<evidence type="ECO:0000256" key="1">
    <source>
        <dbReference type="SAM" id="MobiDB-lite"/>
    </source>
</evidence>
<feature type="transmembrane region" description="Helical" evidence="2">
    <location>
        <begin position="102"/>
        <end position="122"/>
    </location>
</feature>
<feature type="transmembrane region" description="Helical" evidence="2">
    <location>
        <begin position="71"/>
        <end position="90"/>
    </location>
</feature>
<dbReference type="AlphaFoldDB" id="A0A8H7BWU6"/>
<feature type="compositionally biased region" description="Pro residues" evidence="1">
    <location>
        <begin position="1"/>
        <end position="10"/>
    </location>
</feature>
<protein>
    <recommendedName>
        <fullName evidence="5">DUF4112 domain-containing protein</fullName>
    </recommendedName>
</protein>
<dbReference type="Proteomes" id="UP000605846">
    <property type="component" value="Unassembled WGS sequence"/>
</dbReference>
<reference evidence="3" key="1">
    <citation type="submission" date="2020-01" db="EMBL/GenBank/DDBJ databases">
        <title>Genome Sequencing of Three Apophysomyces-Like Fungal Strains Confirms a Novel Fungal Genus in the Mucoromycota with divergent Burkholderia-like Endosymbiotic Bacteria.</title>
        <authorList>
            <person name="Stajich J.E."/>
            <person name="Macias A.M."/>
            <person name="Carter-House D."/>
            <person name="Lovett B."/>
            <person name="Kasson L.R."/>
            <person name="Berry K."/>
            <person name="Grigoriev I."/>
            <person name="Chang Y."/>
            <person name="Spatafora J."/>
            <person name="Kasson M.T."/>
        </authorList>
    </citation>
    <scope>NUCLEOTIDE SEQUENCE</scope>
    <source>
        <strain evidence="3">NRRL A-21654</strain>
    </source>
</reference>
<evidence type="ECO:0000256" key="2">
    <source>
        <dbReference type="SAM" id="Phobius"/>
    </source>
</evidence>
<evidence type="ECO:0008006" key="5">
    <source>
        <dbReference type="Google" id="ProtNLM"/>
    </source>
</evidence>
<organism evidence="3 4">
    <name type="scientific">Apophysomyces ossiformis</name>
    <dbReference type="NCBI Taxonomy" id="679940"/>
    <lineage>
        <taxon>Eukaryota</taxon>
        <taxon>Fungi</taxon>
        <taxon>Fungi incertae sedis</taxon>
        <taxon>Mucoromycota</taxon>
        <taxon>Mucoromycotina</taxon>
        <taxon>Mucoromycetes</taxon>
        <taxon>Mucorales</taxon>
        <taxon>Mucorineae</taxon>
        <taxon>Mucoraceae</taxon>
        <taxon>Apophysomyces</taxon>
    </lineage>
</organism>
<dbReference type="OrthoDB" id="2103474at2759"/>
<dbReference type="Pfam" id="PF13430">
    <property type="entry name" value="DUF4112"/>
    <property type="match status" value="1"/>
</dbReference>
<evidence type="ECO:0000313" key="4">
    <source>
        <dbReference type="Proteomes" id="UP000605846"/>
    </source>
</evidence>
<dbReference type="InterPro" id="IPR025187">
    <property type="entry name" value="DUF4112"/>
</dbReference>
<feature type="region of interest" description="Disordered" evidence="1">
    <location>
        <begin position="1"/>
        <end position="22"/>
    </location>
</feature>
<feature type="compositionally biased region" description="Basic and acidic residues" evidence="1">
    <location>
        <begin position="11"/>
        <end position="22"/>
    </location>
</feature>
<keyword evidence="2" id="KW-1133">Transmembrane helix</keyword>
<dbReference type="EMBL" id="JABAYA010000012">
    <property type="protein sequence ID" value="KAF7730991.1"/>
    <property type="molecule type" value="Genomic_DNA"/>
</dbReference>
<keyword evidence="2" id="KW-0812">Transmembrane</keyword>
<sequence>MPRPAEVPQPPEKKRWWSRKPAPEDILTPKERKVLKKVKSRAHFLDQGISCCCIKVGFDGVVGLIPVLGDFIGLILAFHVVELAMGVGGLPRSVLSQMIFNIAVDFVIGLVPLIGDILDIFYKCNTRNAILLEQFLLKRRQEELLKEASV</sequence>
<keyword evidence="2" id="KW-0472">Membrane</keyword>
<proteinExistence type="predicted"/>